<feature type="compositionally biased region" description="Low complexity" evidence="2">
    <location>
        <begin position="421"/>
        <end position="441"/>
    </location>
</feature>
<keyword evidence="1" id="KW-0539">Nucleus</keyword>
<dbReference type="AlphaFoldDB" id="A0A9P7YDA1"/>
<accession>A0A9P7YDA1</accession>
<reference evidence="4" key="1">
    <citation type="journal article" date="2021" name="IMA Fungus">
        <title>Genomic characterization of three marine fungi, including Emericellopsis atlantica sp. nov. with signatures of a generalist lifestyle and marine biomass degradation.</title>
        <authorList>
            <person name="Hagestad O.C."/>
            <person name="Hou L."/>
            <person name="Andersen J.H."/>
            <person name="Hansen E.H."/>
            <person name="Altermark B."/>
            <person name="Li C."/>
            <person name="Kuhnert E."/>
            <person name="Cox R.J."/>
            <person name="Crous P.W."/>
            <person name="Spatafora J.W."/>
            <person name="Lail K."/>
            <person name="Amirebrahimi M."/>
            <person name="Lipzen A."/>
            <person name="Pangilinan J."/>
            <person name="Andreopoulos W."/>
            <person name="Hayes R.D."/>
            <person name="Ng V."/>
            <person name="Grigoriev I.V."/>
            <person name="Jackson S.A."/>
            <person name="Sutton T.D.S."/>
            <person name="Dobson A.D.W."/>
            <person name="Rama T."/>
        </authorList>
    </citation>
    <scope>NUCLEOTIDE SEQUENCE</scope>
    <source>
        <strain evidence="4">TRa018bII</strain>
    </source>
</reference>
<feature type="compositionally biased region" description="Polar residues" evidence="2">
    <location>
        <begin position="86"/>
        <end position="106"/>
    </location>
</feature>
<dbReference type="InterPro" id="IPR053178">
    <property type="entry name" value="Osmoadaptation_assoc"/>
</dbReference>
<dbReference type="Pfam" id="PF00172">
    <property type="entry name" value="Zn_clus"/>
    <property type="match status" value="1"/>
</dbReference>
<feature type="region of interest" description="Disordered" evidence="2">
    <location>
        <begin position="60"/>
        <end position="106"/>
    </location>
</feature>
<dbReference type="InterPro" id="IPR036864">
    <property type="entry name" value="Zn2-C6_fun-type_DNA-bd_sf"/>
</dbReference>
<evidence type="ECO:0000313" key="4">
    <source>
        <dbReference type="EMBL" id="KAG9231092.1"/>
    </source>
</evidence>
<dbReference type="Proteomes" id="UP000824998">
    <property type="component" value="Unassembled WGS sequence"/>
</dbReference>
<dbReference type="CDD" id="cd00067">
    <property type="entry name" value="GAL4"/>
    <property type="match status" value="1"/>
</dbReference>
<dbReference type="SUPFAM" id="SSF57701">
    <property type="entry name" value="Zn2/Cys6 DNA-binding domain"/>
    <property type="match status" value="1"/>
</dbReference>
<evidence type="ECO:0000259" key="3">
    <source>
        <dbReference type="PROSITE" id="PS50048"/>
    </source>
</evidence>
<feature type="domain" description="Zn(2)-C6 fungal-type" evidence="3">
    <location>
        <begin position="16"/>
        <end position="45"/>
    </location>
</feature>
<proteinExistence type="predicted"/>
<dbReference type="OrthoDB" id="5126878at2759"/>
<name>A0A9P7YDA1_9HELO</name>
<dbReference type="PROSITE" id="PS00463">
    <property type="entry name" value="ZN2_CY6_FUNGAL_1"/>
    <property type="match status" value="1"/>
</dbReference>
<dbReference type="EMBL" id="MU251625">
    <property type="protein sequence ID" value="KAG9231092.1"/>
    <property type="molecule type" value="Genomic_DNA"/>
</dbReference>
<organism evidence="4 5">
    <name type="scientific">Amylocarpus encephaloides</name>
    <dbReference type="NCBI Taxonomy" id="45428"/>
    <lineage>
        <taxon>Eukaryota</taxon>
        <taxon>Fungi</taxon>
        <taxon>Dikarya</taxon>
        <taxon>Ascomycota</taxon>
        <taxon>Pezizomycotina</taxon>
        <taxon>Leotiomycetes</taxon>
        <taxon>Helotiales</taxon>
        <taxon>Helotiales incertae sedis</taxon>
        <taxon>Amylocarpus</taxon>
    </lineage>
</organism>
<comment type="caution">
    <text evidence="4">The sequence shown here is derived from an EMBL/GenBank/DDBJ whole genome shotgun (WGS) entry which is preliminary data.</text>
</comment>
<feature type="region of interest" description="Disordered" evidence="2">
    <location>
        <begin position="407"/>
        <end position="441"/>
    </location>
</feature>
<dbReference type="PANTHER" id="PTHR38111">
    <property type="entry name" value="ZN(2)-C6 FUNGAL-TYPE DOMAIN-CONTAINING PROTEIN-RELATED"/>
    <property type="match status" value="1"/>
</dbReference>
<evidence type="ECO:0000256" key="2">
    <source>
        <dbReference type="SAM" id="MobiDB-lite"/>
    </source>
</evidence>
<dbReference type="GO" id="GO:0000981">
    <property type="term" value="F:DNA-binding transcription factor activity, RNA polymerase II-specific"/>
    <property type="evidence" value="ECO:0007669"/>
    <property type="project" value="InterPro"/>
</dbReference>
<feature type="compositionally biased region" description="Polar residues" evidence="2">
    <location>
        <begin position="407"/>
        <end position="420"/>
    </location>
</feature>
<dbReference type="PROSITE" id="PS50048">
    <property type="entry name" value="ZN2_CY6_FUNGAL_2"/>
    <property type="match status" value="1"/>
</dbReference>
<protein>
    <recommendedName>
        <fullName evidence="3">Zn(2)-C6 fungal-type domain-containing protein</fullName>
    </recommendedName>
</protein>
<dbReference type="SMART" id="SM00066">
    <property type="entry name" value="GAL4"/>
    <property type="match status" value="1"/>
</dbReference>
<evidence type="ECO:0000313" key="5">
    <source>
        <dbReference type="Proteomes" id="UP000824998"/>
    </source>
</evidence>
<dbReference type="InterPro" id="IPR001138">
    <property type="entry name" value="Zn2Cys6_DnaBD"/>
</dbReference>
<dbReference type="Gene3D" id="4.10.240.10">
    <property type="entry name" value="Zn(2)-C6 fungal-type DNA-binding domain"/>
    <property type="match status" value="1"/>
</dbReference>
<evidence type="ECO:0000256" key="1">
    <source>
        <dbReference type="ARBA" id="ARBA00023242"/>
    </source>
</evidence>
<keyword evidence="5" id="KW-1185">Reference proteome</keyword>
<gene>
    <name evidence="4" type="ORF">BJ875DRAFT_132572</name>
</gene>
<sequence length="565" mass="63517">MASASWTEPRRRRSKGCDQCRRRRVKCDETTPICRQCLRFGYDCTGLVQGLMVVDMTADASSSSSNTPQNAQIKKNKKAVVKKSSLGQQSSIAARDSPTSSPASSTIVKLEESLKQVKQVKQENSEELVHNPVEARILSQPSNVRVLEQSLIKRFIVLSRPPQGPRNGSDPQRSWMAEVPSLLFHAKLPALKHAVRAAAMAFHTLLEPTRATRLLATQWYVAALGHHRAFLCHKQEQQRRNSSSVVKTIPSVEELLIPIFLCTFEMFLATGPTAIIQHRTAAEKVMKARGPELCQTGVPYQIFITVRVANACFTIITGQYGLYSTPVWLTVPFLRQEKSLFHQIIDVMLHFPRAIDVSGPIGMYELESRITKLESHHQVLTERCLELIDQLNDWWLRFEVDVDPTQPSKRYTSPESDTYTPSPKDQQSSFSSSPALSSNHPQQHFPSRFIYDSPMIAHTVSLYNLINVLLHTVLHLLFTKHSVYSPRDRAATFHGDLTVSHSTSILMIAKYQKQTRAVGSDFLTIMFTMKAVAALSPDLEQRKEASATVEAWAIFNGIKQVTAVR</sequence>
<dbReference type="GO" id="GO:0008270">
    <property type="term" value="F:zinc ion binding"/>
    <property type="evidence" value="ECO:0007669"/>
    <property type="project" value="InterPro"/>
</dbReference>
<dbReference type="PANTHER" id="PTHR38111:SF2">
    <property type="entry name" value="FINGER DOMAIN PROTEIN, PUTATIVE (AFU_ORTHOLOGUE AFUA_1G01560)-RELATED"/>
    <property type="match status" value="1"/>
</dbReference>